<feature type="region of interest" description="Disordered" evidence="1">
    <location>
        <begin position="220"/>
        <end position="282"/>
    </location>
</feature>
<feature type="compositionally biased region" description="Basic residues" evidence="1">
    <location>
        <begin position="99"/>
        <end position="114"/>
    </location>
</feature>
<organism evidence="2 3">
    <name type="scientific">Lutzomyia longipalpis</name>
    <name type="common">Sand fly</name>
    <dbReference type="NCBI Taxonomy" id="7200"/>
    <lineage>
        <taxon>Eukaryota</taxon>
        <taxon>Metazoa</taxon>
        <taxon>Ecdysozoa</taxon>
        <taxon>Arthropoda</taxon>
        <taxon>Hexapoda</taxon>
        <taxon>Insecta</taxon>
        <taxon>Pterygota</taxon>
        <taxon>Neoptera</taxon>
        <taxon>Endopterygota</taxon>
        <taxon>Diptera</taxon>
        <taxon>Nematocera</taxon>
        <taxon>Psychodoidea</taxon>
        <taxon>Psychodidae</taxon>
        <taxon>Lutzomyia</taxon>
        <taxon>Lutzomyia</taxon>
    </lineage>
</organism>
<protein>
    <submittedName>
        <fullName evidence="2">Uncharacterized protein</fullName>
    </submittedName>
</protein>
<reference evidence="2" key="1">
    <citation type="submission" date="2020-05" db="UniProtKB">
        <authorList>
            <consortium name="EnsemblMetazoa"/>
        </authorList>
    </citation>
    <scope>IDENTIFICATION</scope>
    <source>
        <strain evidence="2">Jacobina</strain>
    </source>
</reference>
<accession>A0A1B0CPX8</accession>
<feature type="compositionally biased region" description="Low complexity" evidence="1">
    <location>
        <begin position="229"/>
        <end position="277"/>
    </location>
</feature>
<feature type="region of interest" description="Disordered" evidence="1">
    <location>
        <begin position="89"/>
        <end position="200"/>
    </location>
</feature>
<evidence type="ECO:0000313" key="3">
    <source>
        <dbReference type="Proteomes" id="UP000092461"/>
    </source>
</evidence>
<dbReference type="EnsemblMetazoa" id="LLOJ006927-RA">
    <property type="protein sequence ID" value="LLOJ006927-PA"/>
    <property type="gene ID" value="LLOJ006927"/>
</dbReference>
<dbReference type="EMBL" id="AJWK01022778">
    <property type="status" value="NOT_ANNOTATED_CDS"/>
    <property type="molecule type" value="Genomic_DNA"/>
</dbReference>
<dbReference type="AlphaFoldDB" id="A0A1B0CPX8"/>
<sequence>MDNQVDATYFSDAETFRLFDLCESNHIQSEEIIPVDVARDRKEKLCEYLRSKYIQRPHHEKMFFVKKIIRKYLYYQRYSRILLRNYRKESQSFTEKSTTKRKRLKVEKKRRGQCKKIPENHVNSLNNNYSPRKSGSESEGRERKSPAGPHRRETSQVVQQMRKNSVESQCVAKDLKREHSSTSQVKRKSNPESRKRHRKLNFDEMLLNIDSYYTKTIGRIKSSSRDSDSSSTSSESSRKSSSSGSSSSSRSSSTSSSSSSSSTSSLSSSSSRSATRSPYVKLERSVLIDKLGKMYT</sequence>
<name>A0A1B0CPX8_LUTLO</name>
<dbReference type="Proteomes" id="UP000092461">
    <property type="component" value="Unassembled WGS sequence"/>
</dbReference>
<evidence type="ECO:0000256" key="1">
    <source>
        <dbReference type="SAM" id="MobiDB-lite"/>
    </source>
</evidence>
<dbReference type="VEuPathDB" id="VectorBase:LLOJ006927"/>
<feature type="compositionally biased region" description="Basic and acidic residues" evidence="1">
    <location>
        <begin position="134"/>
        <end position="154"/>
    </location>
</feature>
<proteinExistence type="predicted"/>
<feature type="compositionally biased region" description="Polar residues" evidence="1">
    <location>
        <begin position="155"/>
        <end position="168"/>
    </location>
</feature>
<evidence type="ECO:0000313" key="2">
    <source>
        <dbReference type="EnsemblMetazoa" id="LLOJ006927-PA"/>
    </source>
</evidence>
<dbReference type="VEuPathDB" id="VectorBase:LLONM1_009611"/>
<keyword evidence="3" id="KW-1185">Reference proteome</keyword>